<keyword evidence="1" id="KW-0648">Protein biosynthesis</keyword>
<dbReference type="InterPro" id="IPR035684">
    <property type="entry name" value="ArgRS_core"/>
</dbReference>
<keyword evidence="1" id="KW-0436">Ligase</keyword>
<dbReference type="PANTHER" id="PTHR11956">
    <property type="entry name" value="ARGINYL-TRNA SYNTHETASE"/>
    <property type="match status" value="1"/>
</dbReference>
<dbReference type="GO" id="GO:0005524">
    <property type="term" value="F:ATP binding"/>
    <property type="evidence" value="ECO:0007669"/>
    <property type="project" value="UniProtKB-KW"/>
</dbReference>
<dbReference type="PANTHER" id="PTHR11956:SF5">
    <property type="entry name" value="ARGININE--TRNA LIGASE, CYTOPLASMIC"/>
    <property type="match status" value="1"/>
</dbReference>
<reference evidence="3" key="1">
    <citation type="submission" date="2021-01" db="EMBL/GenBank/DDBJ databases">
        <authorList>
            <consortium name="Genoscope - CEA"/>
            <person name="William W."/>
        </authorList>
    </citation>
    <scope>NUCLEOTIDE SEQUENCE</scope>
</reference>
<dbReference type="Gene3D" id="3.40.50.620">
    <property type="entry name" value="HUPs"/>
    <property type="match status" value="1"/>
</dbReference>
<proteinExistence type="inferred from homology"/>
<dbReference type="AlphaFoldDB" id="A0A816TSS7"/>
<dbReference type="GO" id="GO:0006420">
    <property type="term" value="P:arginyl-tRNA aminoacylation"/>
    <property type="evidence" value="ECO:0007669"/>
    <property type="project" value="InterPro"/>
</dbReference>
<organism evidence="3">
    <name type="scientific">Brassica napus</name>
    <name type="common">Rape</name>
    <dbReference type="NCBI Taxonomy" id="3708"/>
    <lineage>
        <taxon>Eukaryota</taxon>
        <taxon>Viridiplantae</taxon>
        <taxon>Streptophyta</taxon>
        <taxon>Embryophyta</taxon>
        <taxon>Tracheophyta</taxon>
        <taxon>Spermatophyta</taxon>
        <taxon>Magnoliopsida</taxon>
        <taxon>eudicotyledons</taxon>
        <taxon>Gunneridae</taxon>
        <taxon>Pentapetalae</taxon>
        <taxon>rosids</taxon>
        <taxon>malvids</taxon>
        <taxon>Brassicales</taxon>
        <taxon>Brassicaceae</taxon>
        <taxon>Brassiceae</taxon>
        <taxon>Brassica</taxon>
    </lineage>
</organism>
<dbReference type="Gramene" id="CDX97520">
    <property type="protein sequence ID" value="CDX97520"/>
    <property type="gene ID" value="GSBRNA2T00104727001"/>
</dbReference>
<sequence>MADSSLAINNVSLVKGTGHEGDSSDSTLRPSEVLLGTTIKDNPSAFDAWISLIEETERIGQDCIANIRKDRIVVEALDHSIETMFINGIETWAPTLPVKRAVVDFSSPNIFKKMHVGHVRSTIIGDTIAPMLDCIWCEYADLKNNRSTPYTFGYNNMRTSRERQPFTFFTPMLGSVQSSESLEKKLMT</sequence>
<protein>
    <submittedName>
        <fullName evidence="3">(rape) hypothetical protein</fullName>
    </submittedName>
</protein>
<keyword evidence="1" id="KW-0030">Aminoacyl-tRNA synthetase</keyword>
<evidence type="ECO:0000259" key="2">
    <source>
        <dbReference type="Pfam" id="PF00750"/>
    </source>
</evidence>
<comment type="similarity">
    <text evidence="1">Belongs to the class-I aminoacyl-tRNA synthetase family.</text>
</comment>
<dbReference type="SUPFAM" id="SSF52374">
    <property type="entry name" value="Nucleotidylyl transferase"/>
    <property type="match status" value="1"/>
</dbReference>
<gene>
    <name evidence="3" type="ORF">DARMORV10_A05P35580.1</name>
</gene>
<accession>A0A816TSS7</accession>
<dbReference type="Pfam" id="PF00750">
    <property type="entry name" value="tRNA-synt_1d"/>
    <property type="match status" value="1"/>
</dbReference>
<dbReference type="InterPro" id="IPR001278">
    <property type="entry name" value="Arg-tRNA-ligase"/>
</dbReference>
<evidence type="ECO:0000313" key="3">
    <source>
        <dbReference type="EMBL" id="CAF2101608.1"/>
    </source>
</evidence>
<dbReference type="EMBL" id="HG994359">
    <property type="protein sequence ID" value="CAF2101608.1"/>
    <property type="molecule type" value="Genomic_DNA"/>
</dbReference>
<keyword evidence="1" id="KW-0547">Nucleotide-binding</keyword>
<dbReference type="GO" id="GO:0004814">
    <property type="term" value="F:arginine-tRNA ligase activity"/>
    <property type="evidence" value="ECO:0007669"/>
    <property type="project" value="InterPro"/>
</dbReference>
<feature type="domain" description="Arginyl-tRNA synthetase catalytic core" evidence="2">
    <location>
        <begin position="99"/>
        <end position="133"/>
    </location>
</feature>
<dbReference type="Proteomes" id="UP001295469">
    <property type="component" value="Chromosome A05"/>
</dbReference>
<name>A0A816TSS7_BRANA</name>
<dbReference type="InterPro" id="IPR014729">
    <property type="entry name" value="Rossmann-like_a/b/a_fold"/>
</dbReference>
<evidence type="ECO:0000256" key="1">
    <source>
        <dbReference type="RuleBase" id="RU363038"/>
    </source>
</evidence>
<dbReference type="PRINTS" id="PR01038">
    <property type="entry name" value="TRNASYNTHARG"/>
</dbReference>
<keyword evidence="1" id="KW-0067">ATP-binding</keyword>